<dbReference type="SUPFAM" id="SSF47836">
    <property type="entry name" value="Retroviral matrix proteins"/>
    <property type="match status" value="1"/>
</dbReference>
<dbReference type="InterPro" id="IPR050462">
    <property type="entry name" value="Retroviral_Gag-Pol_poly"/>
</dbReference>
<comment type="caution">
    <text evidence="2">The sequence shown here is derived from an EMBL/GenBank/DDBJ whole genome shotgun (WGS) entry which is preliminary data.</text>
</comment>
<gene>
    <name evidence="2" type="ORF">NYPRO_LOCUS20803</name>
</gene>
<evidence type="ECO:0000313" key="3">
    <source>
        <dbReference type="Proteomes" id="UP000645828"/>
    </source>
</evidence>
<feature type="region of interest" description="Disordered" evidence="1">
    <location>
        <begin position="153"/>
        <end position="187"/>
    </location>
</feature>
<dbReference type="AlphaFoldDB" id="A0A811ZH42"/>
<feature type="region of interest" description="Disordered" evidence="1">
    <location>
        <begin position="99"/>
        <end position="129"/>
    </location>
</feature>
<sequence length="197" mass="21897">MAGISNWVKMADLPPKECRLIHYCMVAWPRYRLDDQSQRPPKGTFDYQIPMDLDNPCRCQGKWSEVPYVQAFWTLRSRPSLCSRCSMSQVLLARSPPTLLFTSPKDTDPSALSPLSEPPKNLSSPPVRAPLLPPLPYHASVPRPPVPLIIPQENPDPTPIAFTPTAPEIPQLKAAAEPTPQGDPLPIPSYLPLHLVL</sequence>
<keyword evidence="3" id="KW-1185">Reference proteome</keyword>
<organism evidence="2 3">
    <name type="scientific">Nyctereutes procyonoides</name>
    <name type="common">Raccoon dog</name>
    <name type="synonym">Canis procyonoides</name>
    <dbReference type="NCBI Taxonomy" id="34880"/>
    <lineage>
        <taxon>Eukaryota</taxon>
        <taxon>Metazoa</taxon>
        <taxon>Chordata</taxon>
        <taxon>Craniata</taxon>
        <taxon>Vertebrata</taxon>
        <taxon>Euteleostomi</taxon>
        <taxon>Mammalia</taxon>
        <taxon>Eutheria</taxon>
        <taxon>Laurasiatheria</taxon>
        <taxon>Carnivora</taxon>
        <taxon>Caniformia</taxon>
        <taxon>Canidae</taxon>
        <taxon>Nyctereutes</taxon>
    </lineage>
</organism>
<dbReference type="PANTHER" id="PTHR33166">
    <property type="entry name" value="GAG_P30 DOMAIN-CONTAINING PROTEIN"/>
    <property type="match status" value="1"/>
</dbReference>
<dbReference type="InterPro" id="IPR010999">
    <property type="entry name" value="Retrovr_matrix"/>
</dbReference>
<protein>
    <submittedName>
        <fullName evidence="2">(raccoon dog) hypothetical protein</fullName>
    </submittedName>
</protein>
<evidence type="ECO:0000313" key="2">
    <source>
        <dbReference type="EMBL" id="CAD7688009.1"/>
    </source>
</evidence>
<accession>A0A811ZH42</accession>
<name>A0A811ZH42_NYCPR</name>
<reference evidence="2" key="1">
    <citation type="submission" date="2020-12" db="EMBL/GenBank/DDBJ databases">
        <authorList>
            <consortium name="Molecular Ecology Group"/>
        </authorList>
    </citation>
    <scope>NUCLEOTIDE SEQUENCE</scope>
    <source>
        <strain evidence="2">TBG_1078</strain>
    </source>
</reference>
<dbReference type="InterPro" id="IPR036946">
    <property type="entry name" value="G_retro_matrix_sf"/>
</dbReference>
<dbReference type="Proteomes" id="UP000645828">
    <property type="component" value="Unassembled WGS sequence"/>
</dbReference>
<dbReference type="Gene3D" id="1.10.150.180">
    <property type="entry name" value="Gamma-retroviral matrix domain"/>
    <property type="match status" value="1"/>
</dbReference>
<proteinExistence type="predicted"/>
<evidence type="ECO:0000256" key="1">
    <source>
        <dbReference type="SAM" id="MobiDB-lite"/>
    </source>
</evidence>
<dbReference type="EMBL" id="CAJHUB010000764">
    <property type="protein sequence ID" value="CAD7688009.1"/>
    <property type="molecule type" value="Genomic_DNA"/>
</dbReference>